<evidence type="ECO:0000313" key="8">
    <source>
        <dbReference type="EMBL" id="GIE23245.1"/>
    </source>
</evidence>
<name>A0ABQ3ZXD5_9ACTN</name>
<evidence type="ECO:0000256" key="3">
    <source>
        <dbReference type="ARBA" id="ARBA00022801"/>
    </source>
</evidence>
<evidence type="ECO:0000313" key="9">
    <source>
        <dbReference type="Proteomes" id="UP000603200"/>
    </source>
</evidence>
<evidence type="ECO:0000259" key="7">
    <source>
        <dbReference type="Pfam" id="PF00082"/>
    </source>
</evidence>
<evidence type="ECO:0000256" key="6">
    <source>
        <dbReference type="SAM" id="MobiDB-lite"/>
    </source>
</evidence>
<dbReference type="SUPFAM" id="SSF52743">
    <property type="entry name" value="Subtilisin-like"/>
    <property type="match status" value="1"/>
</dbReference>
<protein>
    <recommendedName>
        <fullName evidence="7">Peptidase S8/S53 domain-containing protein</fullName>
    </recommendedName>
</protein>
<dbReference type="Proteomes" id="UP000603200">
    <property type="component" value="Unassembled WGS sequence"/>
</dbReference>
<dbReference type="CDD" id="cd00306">
    <property type="entry name" value="Peptidases_S8_S53"/>
    <property type="match status" value="1"/>
</dbReference>
<feature type="region of interest" description="Disordered" evidence="6">
    <location>
        <begin position="19"/>
        <end position="38"/>
    </location>
</feature>
<dbReference type="PRINTS" id="PR00723">
    <property type="entry name" value="SUBTILISIN"/>
</dbReference>
<feature type="domain" description="Peptidase S8/S53" evidence="7">
    <location>
        <begin position="181"/>
        <end position="420"/>
    </location>
</feature>
<evidence type="ECO:0000256" key="5">
    <source>
        <dbReference type="PROSITE-ProRule" id="PRU01240"/>
    </source>
</evidence>
<dbReference type="Pfam" id="PF00082">
    <property type="entry name" value="Peptidase_S8"/>
    <property type="match status" value="1"/>
</dbReference>
<accession>A0ABQ3ZXD5</accession>
<keyword evidence="2 5" id="KW-0645">Protease</keyword>
<evidence type="ECO:0000256" key="2">
    <source>
        <dbReference type="ARBA" id="ARBA00022670"/>
    </source>
</evidence>
<proteinExistence type="inferred from homology"/>
<evidence type="ECO:0000256" key="1">
    <source>
        <dbReference type="ARBA" id="ARBA00011073"/>
    </source>
</evidence>
<comment type="similarity">
    <text evidence="1 5">Belongs to the peptidase S8 family.</text>
</comment>
<feature type="active site" description="Charge relay system" evidence="5">
    <location>
        <position position="396"/>
    </location>
</feature>
<sequence length="447" mass="47043">MTVASRWPLPDRRTAEQLAHDKEAVRKQVTSLSTPNADDDARVAQEVFVERIQRRQLAAPADHATPFLHFVPRSGTRAVLAAANELIVDAGPDELDGLLPGYTPADRADRSPRRRTRVLRSEGRKNVTELRADAKRLRDEKKIMASVNSIVPLGYVIKGNSYPGSTVAPAPFAAQGAGAPVRVAVIDTGITAEARSDGWDTGVVREGTDPVNVLAPLDRIDWFAGHGTFAAGIVRQIAPDCEVVVYRFTSTDGLGTDEAAADMMIKAAEDANGERLIINASFGAPAVDGVPPLAMQEAVAHIAAEHPQVLIVASAGNDGKDLPLYPAAFPGVKAVGALNSDLTPANFSNHGSWVHCSTVGVGIVSTFVEGKLPPEDHIGDDVTFGQDPWATWSGTSFTAPQISAAVAALCGEDAALTPRAAFDQLVAGRPGVPELGTAVHLLPGTPL</sequence>
<feature type="active site" description="Charge relay system" evidence="5">
    <location>
        <position position="187"/>
    </location>
</feature>
<dbReference type="PANTHER" id="PTHR43806">
    <property type="entry name" value="PEPTIDASE S8"/>
    <property type="match status" value="1"/>
</dbReference>
<dbReference type="InterPro" id="IPR050131">
    <property type="entry name" value="Peptidase_S8_subtilisin-like"/>
</dbReference>
<dbReference type="InterPro" id="IPR015500">
    <property type="entry name" value="Peptidase_S8_subtilisin-rel"/>
</dbReference>
<gene>
    <name evidence="8" type="ORF">Ahu01nite_063470</name>
</gene>
<keyword evidence="4 5" id="KW-0720">Serine protease</keyword>
<dbReference type="Gene3D" id="3.40.50.200">
    <property type="entry name" value="Peptidase S8/S53 domain"/>
    <property type="match status" value="1"/>
</dbReference>
<dbReference type="InterPro" id="IPR036852">
    <property type="entry name" value="Peptidase_S8/S53_dom_sf"/>
</dbReference>
<organism evidence="8 9">
    <name type="scientific">Winogradskya humida</name>
    <dbReference type="NCBI Taxonomy" id="113566"/>
    <lineage>
        <taxon>Bacteria</taxon>
        <taxon>Bacillati</taxon>
        <taxon>Actinomycetota</taxon>
        <taxon>Actinomycetes</taxon>
        <taxon>Micromonosporales</taxon>
        <taxon>Micromonosporaceae</taxon>
        <taxon>Winogradskya</taxon>
    </lineage>
</organism>
<evidence type="ECO:0000256" key="4">
    <source>
        <dbReference type="ARBA" id="ARBA00022825"/>
    </source>
</evidence>
<dbReference type="InterPro" id="IPR000209">
    <property type="entry name" value="Peptidase_S8/S53_dom"/>
</dbReference>
<dbReference type="PROSITE" id="PS51892">
    <property type="entry name" value="SUBTILASE"/>
    <property type="match status" value="1"/>
</dbReference>
<feature type="active site" description="Charge relay system" evidence="5">
    <location>
        <position position="226"/>
    </location>
</feature>
<keyword evidence="3 5" id="KW-0378">Hydrolase</keyword>
<dbReference type="EMBL" id="BOMN01000088">
    <property type="protein sequence ID" value="GIE23245.1"/>
    <property type="molecule type" value="Genomic_DNA"/>
</dbReference>
<keyword evidence="9" id="KW-1185">Reference proteome</keyword>
<comment type="caution">
    <text evidence="8">The sequence shown here is derived from an EMBL/GenBank/DDBJ whole genome shotgun (WGS) entry which is preliminary data.</text>
</comment>
<dbReference type="PANTHER" id="PTHR43806:SF11">
    <property type="entry name" value="CEREVISIN-RELATED"/>
    <property type="match status" value="1"/>
</dbReference>
<dbReference type="RefSeq" id="WP_203840303.1">
    <property type="nucleotide sequence ID" value="NZ_BAAATV010000009.1"/>
</dbReference>
<reference evidence="8 9" key="1">
    <citation type="submission" date="2021-01" db="EMBL/GenBank/DDBJ databases">
        <title>Whole genome shotgun sequence of Actinoplanes humidus NBRC 14915.</title>
        <authorList>
            <person name="Komaki H."/>
            <person name="Tamura T."/>
        </authorList>
    </citation>
    <scope>NUCLEOTIDE SEQUENCE [LARGE SCALE GENOMIC DNA]</scope>
    <source>
        <strain evidence="8 9">NBRC 14915</strain>
    </source>
</reference>